<protein>
    <recommendedName>
        <fullName evidence="17">ATP-binding Cassette (ABC) Superfamily</fullName>
    </recommendedName>
</protein>
<dbReference type="Pfam" id="PF00005">
    <property type="entry name" value="ABC_tran"/>
    <property type="match status" value="2"/>
</dbReference>
<evidence type="ECO:0000256" key="7">
    <source>
        <dbReference type="ARBA" id="ARBA00022741"/>
    </source>
</evidence>
<proteinExistence type="predicted"/>
<feature type="transmembrane region" description="Helical" evidence="12">
    <location>
        <begin position="697"/>
        <end position="717"/>
    </location>
</feature>
<dbReference type="GO" id="GO:0005886">
    <property type="term" value="C:plasma membrane"/>
    <property type="evidence" value="ECO:0007669"/>
    <property type="project" value="UniProtKB-SubCell"/>
</dbReference>
<dbReference type="PROSITE" id="PS50929">
    <property type="entry name" value="ABC_TM1F"/>
    <property type="match status" value="2"/>
</dbReference>
<feature type="transmembrane region" description="Helical" evidence="12">
    <location>
        <begin position="108"/>
        <end position="128"/>
    </location>
</feature>
<comment type="subcellular location">
    <subcellularLocation>
        <location evidence="2">Cell membrane</location>
        <topology evidence="2">Multi-pass membrane protein</topology>
    </subcellularLocation>
    <subcellularLocation>
        <location evidence="1">Vacuole membrane</location>
        <topology evidence="1">Multi-pass membrane protein</topology>
    </subcellularLocation>
</comment>
<dbReference type="InterPro" id="IPR044746">
    <property type="entry name" value="ABCC_6TM_D1"/>
</dbReference>
<keyword evidence="11" id="KW-0325">Glycoprotein</keyword>
<evidence type="ECO:0000313" key="15">
    <source>
        <dbReference type="EMBL" id="OQS04339.1"/>
    </source>
</evidence>
<keyword evidence="3" id="KW-0813">Transport</keyword>
<evidence type="ECO:0000256" key="5">
    <source>
        <dbReference type="ARBA" id="ARBA00022692"/>
    </source>
</evidence>
<comment type="caution">
    <text evidence="15">The sequence shown here is derived from an EMBL/GenBank/DDBJ whole genome shotgun (WGS) entry which is preliminary data.</text>
</comment>
<feature type="domain" description="ABC transmembrane type-1" evidence="14">
    <location>
        <begin position="709"/>
        <end position="981"/>
    </location>
</feature>
<dbReference type="AlphaFoldDB" id="A0A1W0A2B4"/>
<organism evidence="15 16">
    <name type="scientific">Thraustotheca clavata</name>
    <dbReference type="NCBI Taxonomy" id="74557"/>
    <lineage>
        <taxon>Eukaryota</taxon>
        <taxon>Sar</taxon>
        <taxon>Stramenopiles</taxon>
        <taxon>Oomycota</taxon>
        <taxon>Saprolegniomycetes</taxon>
        <taxon>Saprolegniales</taxon>
        <taxon>Achlyaceae</taxon>
        <taxon>Thraustotheca</taxon>
    </lineage>
</organism>
<dbReference type="GO" id="GO:0140359">
    <property type="term" value="F:ABC-type transporter activity"/>
    <property type="evidence" value="ECO:0007669"/>
    <property type="project" value="InterPro"/>
</dbReference>
<keyword evidence="7" id="KW-0547">Nucleotide-binding</keyword>
<dbReference type="GO" id="GO:0005524">
    <property type="term" value="F:ATP binding"/>
    <property type="evidence" value="ECO:0007669"/>
    <property type="project" value="UniProtKB-KW"/>
</dbReference>
<dbReference type="Gene3D" id="1.20.1560.10">
    <property type="entry name" value="ABC transporter type 1, transmembrane domain"/>
    <property type="match status" value="2"/>
</dbReference>
<feature type="domain" description="ABC transmembrane type-1" evidence="14">
    <location>
        <begin position="97"/>
        <end position="381"/>
    </location>
</feature>
<dbReference type="InterPro" id="IPR036640">
    <property type="entry name" value="ABC1_TM_sf"/>
</dbReference>
<dbReference type="PROSITE" id="PS50893">
    <property type="entry name" value="ABC_TRANSPORTER_2"/>
    <property type="match status" value="2"/>
</dbReference>
<evidence type="ECO:0000256" key="3">
    <source>
        <dbReference type="ARBA" id="ARBA00022448"/>
    </source>
</evidence>
<dbReference type="PANTHER" id="PTHR24223">
    <property type="entry name" value="ATP-BINDING CASSETTE SUB-FAMILY C"/>
    <property type="match status" value="1"/>
</dbReference>
<feature type="domain" description="ABC transporter" evidence="13">
    <location>
        <begin position="426"/>
        <end position="653"/>
    </location>
</feature>
<evidence type="ECO:0000256" key="11">
    <source>
        <dbReference type="ARBA" id="ARBA00023180"/>
    </source>
</evidence>
<evidence type="ECO:0000256" key="1">
    <source>
        <dbReference type="ARBA" id="ARBA00004128"/>
    </source>
</evidence>
<evidence type="ECO:0000256" key="2">
    <source>
        <dbReference type="ARBA" id="ARBA00004651"/>
    </source>
</evidence>
<name>A0A1W0A2B4_9STRA</name>
<sequence>MESQPLLEEGEVKKNVNIQCSLKAVGDMHGLFVSWLTPLLELALEKPLELNDLFQLRPGSRSHAIALRFKRFWGPEKQKKCPRVWWSLLRAFGSHFILAGVMKLMADVLQFVPAMVLCALLTFLAHPTAPATQGYMYVGIFLVAGVLQSVFLRKYVSHAAEMSMNVKSSLTAAVYEKALHLSLQARQRTSSAHITSLLSVDIQRLHDVIPYLHALWYAILQIAISSYLIYSFLGIAYAATLMSIALLLPLTTCISHVTKSAQIQLLSLQSKRNQAYLEIFSALKVDIKLLAREEQCLTSLDEMRAIEMNQLEAYSRLRSLASALIDSVPTCMALATFVFYAVWGSLNDPLPLSIALPCIMLFHILRIPLFLLPQLVNTIVEASRSLDSITTFLTEEDQRKLPCGNLTKIGIRFENATLCWQIVPVVESESSYSMASSASSPWHMRNIDLDVGAGELCAIIGPAGSGKSTLLNSILNEVHCTTGRIFARGTLAYIAQCPFLRHTSIRENVLFGKAFDASWYACVMDVTGLTSLVLENHAVFPCHDDTHIQAIPSFVDPSLHVRIALARAVYQNADIYLLDDIFATMDKPTREFIFERCLRGLLRRKCIVWVTDALEFIDACDSVALVEDGEIVEQGSITTVLASNGPVVKMMQNSTEKFQPLLKRMTSDFISPDPTPIHHIYMHDPAPKSNMKDVAAYYLNVCGGFLPTLALSLLYIITQVCGFSGIIWLGYATSTWSFIYIFVGINGAYMCLLYARATCACEFTSNGSRFFFSSVSWSLLRAPLSYYKSNELNTLLPDLFKDFYIVDCELPVTVHMYVSTMISVILSTVLIMTAIPLFMIVIIPSVVVFYLFQRAFVPTVNALHILENTSQDDMMSYVKECLLGLRSLHAYRIEGHCIANYHRLIDNHQRARILTTASNHWLATRVEWLGILLGSIAAILAVNNKANDSILNPVVAVALFYAFNLASNSTWSVHVYRQLQSQETSVVELQKLHSIDNEGDLRRSCSANTSETGALIFENAQLKYPMAHQPALSRVSFTIAPHEKIGIVGSVGSGKSSLIAALLRLYEIDAGSISLDGVDINTMGLHDLRKKVVCIPQDPTLFSGTIRTNLDPSHIHGDDQLWAALKRAQLVPCIESLDERVDERGANFTAVERRLLWCARIWLQNASIVYMDESATTSWTCQELERHQAMLEECSGRTLLIVARHINTLLSCSRILVMDEGRVVAFDTPHQVMETPCAAMATFMKRWAEEQPMT</sequence>
<evidence type="ECO:0000256" key="9">
    <source>
        <dbReference type="ARBA" id="ARBA00022989"/>
    </source>
</evidence>
<reference evidence="15 16" key="1">
    <citation type="journal article" date="2014" name="Genome Biol. Evol.">
        <title>The secreted proteins of Achlya hypogyna and Thraustotheca clavata identify the ancestral oomycete secretome and reveal gene acquisitions by horizontal gene transfer.</title>
        <authorList>
            <person name="Misner I."/>
            <person name="Blouin N."/>
            <person name="Leonard G."/>
            <person name="Richards T.A."/>
            <person name="Lane C.E."/>
        </authorList>
    </citation>
    <scope>NUCLEOTIDE SEQUENCE [LARGE SCALE GENOMIC DNA]</scope>
    <source>
        <strain evidence="15 16">ATCC 34112</strain>
    </source>
</reference>
<evidence type="ECO:0000313" key="16">
    <source>
        <dbReference type="Proteomes" id="UP000243217"/>
    </source>
</evidence>
<accession>A0A1W0A2B4</accession>
<dbReference type="SUPFAM" id="SSF52540">
    <property type="entry name" value="P-loop containing nucleoside triphosphate hydrolases"/>
    <property type="match status" value="2"/>
</dbReference>
<evidence type="ECO:0000259" key="14">
    <source>
        <dbReference type="PROSITE" id="PS50929"/>
    </source>
</evidence>
<evidence type="ECO:0000256" key="6">
    <source>
        <dbReference type="ARBA" id="ARBA00022737"/>
    </source>
</evidence>
<dbReference type="Gene3D" id="3.40.50.300">
    <property type="entry name" value="P-loop containing nucleotide triphosphate hydrolases"/>
    <property type="match status" value="2"/>
</dbReference>
<gene>
    <name evidence="15" type="ORF">THRCLA_03410</name>
</gene>
<dbReference type="GO" id="GO:0005774">
    <property type="term" value="C:vacuolar membrane"/>
    <property type="evidence" value="ECO:0007669"/>
    <property type="project" value="UniProtKB-SubCell"/>
</dbReference>
<keyword evidence="4" id="KW-1003">Cell membrane</keyword>
<feature type="domain" description="ABC transporter" evidence="13">
    <location>
        <begin position="1015"/>
        <end position="1245"/>
    </location>
</feature>
<evidence type="ECO:0000259" key="13">
    <source>
        <dbReference type="PROSITE" id="PS50893"/>
    </source>
</evidence>
<dbReference type="Proteomes" id="UP000243217">
    <property type="component" value="Unassembled WGS sequence"/>
</dbReference>
<keyword evidence="6" id="KW-0677">Repeat</keyword>
<feature type="transmembrane region" description="Helical" evidence="12">
    <location>
        <begin position="235"/>
        <end position="257"/>
    </location>
</feature>
<keyword evidence="9 12" id="KW-1133">Transmembrane helix</keyword>
<keyword evidence="5 12" id="KW-0812">Transmembrane</keyword>
<dbReference type="InterPro" id="IPR003593">
    <property type="entry name" value="AAA+_ATPase"/>
</dbReference>
<dbReference type="GO" id="GO:0016887">
    <property type="term" value="F:ATP hydrolysis activity"/>
    <property type="evidence" value="ECO:0007669"/>
    <property type="project" value="InterPro"/>
</dbReference>
<evidence type="ECO:0000256" key="12">
    <source>
        <dbReference type="SAM" id="Phobius"/>
    </source>
</evidence>
<dbReference type="SMART" id="SM00382">
    <property type="entry name" value="AAA"/>
    <property type="match status" value="2"/>
</dbReference>
<dbReference type="PANTHER" id="PTHR24223:SF443">
    <property type="entry name" value="MULTIDRUG-RESISTANCE LIKE PROTEIN 1, ISOFORM I"/>
    <property type="match status" value="1"/>
</dbReference>
<dbReference type="SUPFAM" id="SSF90123">
    <property type="entry name" value="ABC transporter transmembrane region"/>
    <property type="match status" value="2"/>
</dbReference>
<keyword evidence="10 12" id="KW-0472">Membrane</keyword>
<dbReference type="FunFam" id="3.40.50.300:FF:002145">
    <property type="entry name" value="ABC transporter (MsbA subfamily)"/>
    <property type="match status" value="1"/>
</dbReference>
<dbReference type="InterPro" id="IPR050173">
    <property type="entry name" value="ABC_transporter_C-like"/>
</dbReference>
<dbReference type="InterPro" id="IPR011527">
    <property type="entry name" value="ABC1_TM_dom"/>
</dbReference>
<feature type="transmembrane region" description="Helical" evidence="12">
    <location>
        <begin position="737"/>
        <end position="755"/>
    </location>
</feature>
<keyword evidence="16" id="KW-1185">Reference proteome</keyword>
<dbReference type="InterPro" id="IPR027417">
    <property type="entry name" value="P-loop_NTPase"/>
</dbReference>
<feature type="transmembrane region" description="Helical" evidence="12">
    <location>
        <begin position="134"/>
        <end position="152"/>
    </location>
</feature>
<keyword evidence="8" id="KW-0067">ATP-binding</keyword>
<dbReference type="EMBL" id="JNBS01000631">
    <property type="protein sequence ID" value="OQS04339.1"/>
    <property type="molecule type" value="Genomic_DNA"/>
</dbReference>
<feature type="transmembrane region" description="Helical" evidence="12">
    <location>
        <begin position="354"/>
        <end position="376"/>
    </location>
</feature>
<evidence type="ECO:0000256" key="4">
    <source>
        <dbReference type="ARBA" id="ARBA00022475"/>
    </source>
</evidence>
<dbReference type="STRING" id="74557.A0A1W0A2B4"/>
<evidence type="ECO:0008006" key="17">
    <source>
        <dbReference type="Google" id="ProtNLM"/>
    </source>
</evidence>
<dbReference type="CDD" id="cd18579">
    <property type="entry name" value="ABC_6TM_ABCC_D1"/>
    <property type="match status" value="1"/>
</dbReference>
<evidence type="ECO:0000256" key="8">
    <source>
        <dbReference type="ARBA" id="ARBA00022840"/>
    </source>
</evidence>
<feature type="transmembrane region" description="Helical" evidence="12">
    <location>
        <begin position="208"/>
        <end position="229"/>
    </location>
</feature>
<feature type="transmembrane region" description="Helical" evidence="12">
    <location>
        <begin position="821"/>
        <end position="852"/>
    </location>
</feature>
<feature type="transmembrane region" description="Helical" evidence="12">
    <location>
        <begin position="320"/>
        <end position="342"/>
    </location>
</feature>
<dbReference type="InterPro" id="IPR003439">
    <property type="entry name" value="ABC_transporter-like_ATP-bd"/>
</dbReference>
<dbReference type="Pfam" id="PF00664">
    <property type="entry name" value="ABC_membrane"/>
    <property type="match status" value="2"/>
</dbReference>
<dbReference type="OrthoDB" id="68922at2759"/>
<evidence type="ECO:0000256" key="10">
    <source>
        <dbReference type="ARBA" id="ARBA00023136"/>
    </source>
</evidence>